<sequence>MLLTLLFLIDDLLEDISLEEGSAYNEKLIPIARGDVLPDRAVPVEWIMYDLWESMRAHDKVLADDILEPTFTFMRAQTDKARLSVFGLKSYLAYRERDVGKALLASLMRFSMKLHVTPDELASVQPIEQNCAKHISVLNDILSWDKEYMASQTGHPEGSAICSAVQVLSDETSLSYAASKRVLWAMCREWELQHEILVQRRHNDSEQGLSDSLARYIKGLEYQLSGNELWSVTTFRYNDH</sequence>
<feature type="chain" id="PRO_5045359673" evidence="1">
    <location>
        <begin position="19"/>
        <end position="240"/>
    </location>
</feature>
<dbReference type="Proteomes" id="UP001430848">
    <property type="component" value="Unassembled WGS sequence"/>
</dbReference>
<dbReference type="InterPro" id="IPR008949">
    <property type="entry name" value="Isoprenoid_synthase_dom_sf"/>
</dbReference>
<accession>A0ABR1NWQ4</accession>
<evidence type="ECO:0000313" key="2">
    <source>
        <dbReference type="EMBL" id="KAK7718119.1"/>
    </source>
</evidence>
<dbReference type="Gene3D" id="1.10.600.10">
    <property type="entry name" value="Farnesyl Diphosphate Synthase"/>
    <property type="match status" value="1"/>
</dbReference>
<protein>
    <submittedName>
        <fullName evidence="2">(+)-aristolochene synthase ts1</fullName>
    </submittedName>
</protein>
<feature type="signal peptide" evidence="1">
    <location>
        <begin position="1"/>
        <end position="18"/>
    </location>
</feature>
<dbReference type="EMBL" id="JAKNSF020000088">
    <property type="protein sequence ID" value="KAK7718119.1"/>
    <property type="molecule type" value="Genomic_DNA"/>
</dbReference>
<comment type="caution">
    <text evidence="2">The sequence shown here is derived from an EMBL/GenBank/DDBJ whole genome shotgun (WGS) entry which is preliminary data.</text>
</comment>
<dbReference type="Pfam" id="PF19086">
    <property type="entry name" value="Terpene_syn_C_2"/>
    <property type="match status" value="1"/>
</dbReference>
<proteinExistence type="predicted"/>
<keyword evidence="1" id="KW-0732">Signal</keyword>
<evidence type="ECO:0000256" key="1">
    <source>
        <dbReference type="SAM" id="SignalP"/>
    </source>
</evidence>
<evidence type="ECO:0000313" key="3">
    <source>
        <dbReference type="Proteomes" id="UP001430848"/>
    </source>
</evidence>
<organism evidence="2 3">
    <name type="scientific">Diaporthe eres</name>
    <name type="common">Phomopsis oblonga</name>
    <dbReference type="NCBI Taxonomy" id="83184"/>
    <lineage>
        <taxon>Eukaryota</taxon>
        <taxon>Fungi</taxon>
        <taxon>Dikarya</taxon>
        <taxon>Ascomycota</taxon>
        <taxon>Pezizomycotina</taxon>
        <taxon>Sordariomycetes</taxon>
        <taxon>Sordariomycetidae</taxon>
        <taxon>Diaporthales</taxon>
        <taxon>Diaporthaceae</taxon>
        <taxon>Diaporthe</taxon>
        <taxon>Diaporthe eres species complex</taxon>
    </lineage>
</organism>
<name>A0ABR1NWQ4_DIAER</name>
<dbReference type="SUPFAM" id="SSF48576">
    <property type="entry name" value="Terpenoid synthases"/>
    <property type="match status" value="1"/>
</dbReference>
<keyword evidence="3" id="KW-1185">Reference proteome</keyword>
<gene>
    <name evidence="2" type="primary">TS1</name>
    <name evidence="2" type="ORF">SLS63_010504</name>
</gene>
<reference evidence="2 3" key="1">
    <citation type="submission" date="2024-02" db="EMBL/GenBank/DDBJ databases">
        <title>De novo assembly and annotation of 12 fungi associated with fruit tree decline syndrome in Ontario, Canada.</title>
        <authorList>
            <person name="Sulman M."/>
            <person name="Ellouze W."/>
            <person name="Ilyukhin E."/>
        </authorList>
    </citation>
    <scope>NUCLEOTIDE SEQUENCE [LARGE SCALE GENOMIC DNA]</scope>
    <source>
        <strain evidence="2 3">M169</strain>
    </source>
</reference>